<keyword evidence="3" id="KW-1003">Cell membrane</keyword>
<evidence type="ECO:0000256" key="5">
    <source>
        <dbReference type="ARBA" id="ARBA00022989"/>
    </source>
</evidence>
<evidence type="ECO:0000313" key="7">
    <source>
        <dbReference type="EMBL" id="EPR35827.1"/>
    </source>
</evidence>
<proteinExistence type="inferred from homology"/>
<sequence length="163" mass="17189">MTCYMRILIPLLVAYLVLSANLEPDNVILGTAIAAGVMALLPRLSGERKCTGFLTAVPAIVQYVGILGFDLLKSGIQVAGIVLSPEMPIQPGIVAVPSDCRSDLGRALSAHAVTLTPGQLVVGIGRDGVMYTHCLNVSAAAEGLFRAQKTREALLHRIFLSPP</sequence>
<reference evidence="7 8" key="1">
    <citation type="journal article" date="2013" name="Genome Announc.">
        <title>Draft genome sequences for three mercury-methylating, sulfate-reducing bacteria.</title>
        <authorList>
            <person name="Brown S.D."/>
            <person name="Hurt R.A.Jr."/>
            <person name="Gilmour C.C."/>
            <person name="Elias D.A."/>
        </authorList>
    </citation>
    <scope>NUCLEOTIDE SEQUENCE [LARGE SCALE GENOMIC DNA]</scope>
    <source>
        <strain evidence="7 8">DSM 2059</strain>
    </source>
</reference>
<comment type="caution">
    <text evidence="7">The sequence shown here is derived from an EMBL/GenBank/DDBJ whole genome shotgun (WGS) entry which is preliminary data.</text>
</comment>
<accession>S7TF56</accession>
<evidence type="ECO:0000256" key="3">
    <source>
        <dbReference type="ARBA" id="ARBA00022475"/>
    </source>
</evidence>
<dbReference type="PIRSF" id="PIRSF019239">
    <property type="entry name" value="MrpE"/>
    <property type="match status" value="1"/>
</dbReference>
<dbReference type="GO" id="GO:0008324">
    <property type="term" value="F:monoatomic cation transmembrane transporter activity"/>
    <property type="evidence" value="ECO:0007669"/>
    <property type="project" value="InterPro"/>
</dbReference>
<dbReference type="STRING" id="897.B2D07_15310"/>
<gene>
    <name evidence="7" type="ORF">dsmv_0532</name>
</gene>
<evidence type="ECO:0000256" key="6">
    <source>
        <dbReference type="ARBA" id="ARBA00023136"/>
    </source>
</evidence>
<dbReference type="RefSeq" id="WP_020877643.1">
    <property type="nucleotide sequence ID" value="NZ_ATHJ01000105.1"/>
</dbReference>
<comment type="similarity">
    <text evidence="2">Belongs to the CPA3 antiporters (TC 2.A.63) subunit E family.</text>
</comment>
<protein>
    <submittedName>
        <fullName evidence="7">Cation antiporter</fullName>
    </submittedName>
</protein>
<evidence type="ECO:0000313" key="8">
    <source>
        <dbReference type="Proteomes" id="UP000014977"/>
    </source>
</evidence>
<dbReference type="PANTHER" id="PTHR34584">
    <property type="entry name" value="NA(+)/H(+) ANTIPORTER SUBUNIT E1"/>
    <property type="match status" value="1"/>
</dbReference>
<keyword evidence="4" id="KW-0812">Transmembrane</keyword>
<dbReference type="eggNOG" id="COG1863">
    <property type="taxonomic scope" value="Bacteria"/>
</dbReference>
<dbReference type="OrthoDB" id="9807187at2"/>
<keyword evidence="5" id="KW-1133">Transmembrane helix</keyword>
<dbReference type="GO" id="GO:0005886">
    <property type="term" value="C:plasma membrane"/>
    <property type="evidence" value="ECO:0007669"/>
    <property type="project" value="UniProtKB-SubCell"/>
</dbReference>
<dbReference type="EMBL" id="ATHJ01000105">
    <property type="protein sequence ID" value="EPR35827.1"/>
    <property type="molecule type" value="Genomic_DNA"/>
</dbReference>
<dbReference type="Pfam" id="PF01899">
    <property type="entry name" value="MNHE"/>
    <property type="match status" value="1"/>
</dbReference>
<organism evidence="7 8">
    <name type="scientific">Desulfococcus multivorans DSM 2059</name>
    <dbReference type="NCBI Taxonomy" id="1121405"/>
    <lineage>
        <taxon>Bacteria</taxon>
        <taxon>Pseudomonadati</taxon>
        <taxon>Thermodesulfobacteriota</taxon>
        <taxon>Desulfobacteria</taxon>
        <taxon>Desulfobacterales</taxon>
        <taxon>Desulfococcaceae</taxon>
        <taxon>Desulfococcus</taxon>
    </lineage>
</organism>
<dbReference type="InterPro" id="IPR002758">
    <property type="entry name" value="Cation_antiport_E"/>
</dbReference>
<name>S7TF56_DESML</name>
<keyword evidence="8" id="KW-1185">Reference proteome</keyword>
<evidence type="ECO:0000256" key="1">
    <source>
        <dbReference type="ARBA" id="ARBA00004651"/>
    </source>
</evidence>
<keyword evidence="6" id="KW-0472">Membrane</keyword>
<comment type="subcellular location">
    <subcellularLocation>
        <location evidence="1">Cell membrane</location>
        <topology evidence="1">Multi-pass membrane protein</topology>
    </subcellularLocation>
</comment>
<evidence type="ECO:0000256" key="4">
    <source>
        <dbReference type="ARBA" id="ARBA00022692"/>
    </source>
</evidence>
<dbReference type="PANTHER" id="PTHR34584:SF1">
    <property type="entry name" value="NA(+)_H(+) ANTIPORTER SUBUNIT E1"/>
    <property type="match status" value="1"/>
</dbReference>
<dbReference type="AlphaFoldDB" id="S7TF56"/>
<dbReference type="Proteomes" id="UP000014977">
    <property type="component" value="Unassembled WGS sequence"/>
</dbReference>
<evidence type="ECO:0000256" key="2">
    <source>
        <dbReference type="ARBA" id="ARBA00006228"/>
    </source>
</evidence>